<keyword evidence="2" id="KW-1185">Reference proteome</keyword>
<dbReference type="Proteomes" id="UP000475862">
    <property type="component" value="Unassembled WGS sequence"/>
</dbReference>
<name>A0A6G0TQE9_APHGL</name>
<dbReference type="EMBL" id="VYZN01000022">
    <property type="protein sequence ID" value="KAE9536659.1"/>
    <property type="molecule type" value="Genomic_DNA"/>
</dbReference>
<gene>
    <name evidence="1" type="ORF">AGLY_007061</name>
</gene>
<reference evidence="1 2" key="1">
    <citation type="submission" date="2019-08" db="EMBL/GenBank/DDBJ databases">
        <title>The genome of the soybean aphid Biotype 1, its phylome, world population structure and adaptation to the North American continent.</title>
        <authorList>
            <person name="Giordano R."/>
            <person name="Donthu R.K."/>
            <person name="Hernandez A.G."/>
            <person name="Wright C.L."/>
            <person name="Zimin A.V."/>
        </authorList>
    </citation>
    <scope>NUCLEOTIDE SEQUENCE [LARGE SCALE GENOMIC DNA]</scope>
    <source>
        <tissue evidence="1">Whole aphids</tissue>
    </source>
</reference>
<protein>
    <submittedName>
        <fullName evidence="1">Uncharacterized protein</fullName>
    </submittedName>
</protein>
<proteinExistence type="predicted"/>
<dbReference type="AlphaFoldDB" id="A0A6G0TQE9"/>
<comment type="caution">
    <text evidence="1">The sequence shown here is derived from an EMBL/GenBank/DDBJ whole genome shotgun (WGS) entry which is preliminary data.</text>
</comment>
<evidence type="ECO:0000313" key="1">
    <source>
        <dbReference type="EMBL" id="KAE9536659.1"/>
    </source>
</evidence>
<sequence>MLLAESSFQELEKRSLVDSQYQFIVSSSQARKAHRNTANGNTNFPIIGYYAIEPHTCYRFKIKIRQKTNYEKINIILEFTQHFDYTCYSHIVHDVTQSACLHGSNLTDPVKQFSLDQLEGTRGNFQTPAIEFPPATSCDNKLRNDKNINNNDCKTAVYLNCLPKTPLNIISKNFSKKH</sequence>
<evidence type="ECO:0000313" key="2">
    <source>
        <dbReference type="Proteomes" id="UP000475862"/>
    </source>
</evidence>
<organism evidence="1 2">
    <name type="scientific">Aphis glycines</name>
    <name type="common">Soybean aphid</name>
    <dbReference type="NCBI Taxonomy" id="307491"/>
    <lineage>
        <taxon>Eukaryota</taxon>
        <taxon>Metazoa</taxon>
        <taxon>Ecdysozoa</taxon>
        <taxon>Arthropoda</taxon>
        <taxon>Hexapoda</taxon>
        <taxon>Insecta</taxon>
        <taxon>Pterygota</taxon>
        <taxon>Neoptera</taxon>
        <taxon>Paraneoptera</taxon>
        <taxon>Hemiptera</taxon>
        <taxon>Sternorrhyncha</taxon>
        <taxon>Aphidomorpha</taxon>
        <taxon>Aphidoidea</taxon>
        <taxon>Aphididae</taxon>
        <taxon>Aphidini</taxon>
        <taxon>Aphis</taxon>
        <taxon>Aphis</taxon>
    </lineage>
</organism>
<accession>A0A6G0TQE9</accession>